<sequence>MQKIDQTDRTLNSLEKLANKHKASKSSHDYLRRYEAHLGSKRNSIQRVLEIGLRAPHQEKTGASIHMWRDYFPNATIYGCDINPDCLDLMSERVVVEIFNSADPSAARRFVEQHGGDFDLIIDDGSHWYKDQINTFLNFFPLLKNGGLYVVEDMISGDGPHRYLATNAFKELVDAINVLPPTVSTGHWHNFKSLPPEYPEIMKCVTGISFYRFISFIEKGNNPGDNKYMMEMPIDKTLIEHTTARPENNLASKITMAFNIFADSRKRFFVPYRWVKSPSFLDRALNKIR</sequence>
<dbReference type="CDD" id="cd02440">
    <property type="entry name" value="AdoMet_MTases"/>
    <property type="match status" value="1"/>
</dbReference>
<organism evidence="1 2">
    <name type="scientific">Azospirillum cavernae</name>
    <dbReference type="NCBI Taxonomy" id="2320860"/>
    <lineage>
        <taxon>Bacteria</taxon>
        <taxon>Pseudomonadati</taxon>
        <taxon>Pseudomonadota</taxon>
        <taxon>Alphaproteobacteria</taxon>
        <taxon>Rhodospirillales</taxon>
        <taxon>Azospirillaceae</taxon>
        <taxon>Azospirillum</taxon>
    </lineage>
</organism>
<dbReference type="GO" id="GO:0008168">
    <property type="term" value="F:methyltransferase activity"/>
    <property type="evidence" value="ECO:0007669"/>
    <property type="project" value="UniProtKB-KW"/>
</dbReference>
<protein>
    <submittedName>
        <fullName evidence="1">Class I SAM-dependent methyltransferase</fullName>
    </submittedName>
</protein>
<name>A0A418VY95_9PROT</name>
<dbReference type="OrthoDB" id="5354021at2"/>
<dbReference type="AlphaFoldDB" id="A0A418VY95"/>
<dbReference type="GO" id="GO:0032259">
    <property type="term" value="P:methylation"/>
    <property type="evidence" value="ECO:0007669"/>
    <property type="project" value="UniProtKB-KW"/>
</dbReference>
<comment type="caution">
    <text evidence="1">The sequence shown here is derived from an EMBL/GenBank/DDBJ whole genome shotgun (WGS) entry which is preliminary data.</text>
</comment>
<gene>
    <name evidence="1" type="ORF">D3877_18900</name>
</gene>
<dbReference type="SUPFAM" id="SSF53335">
    <property type="entry name" value="S-adenosyl-L-methionine-dependent methyltransferases"/>
    <property type="match status" value="1"/>
</dbReference>
<dbReference type="RefSeq" id="WP_119832210.1">
    <property type="nucleotide sequence ID" value="NZ_QYUL01000002.1"/>
</dbReference>
<dbReference type="EMBL" id="QYUL01000002">
    <property type="protein sequence ID" value="RJF82131.1"/>
    <property type="molecule type" value="Genomic_DNA"/>
</dbReference>
<keyword evidence="1" id="KW-0808">Transferase</keyword>
<reference evidence="1 2" key="1">
    <citation type="submission" date="2018-09" db="EMBL/GenBank/DDBJ databases">
        <authorList>
            <person name="Zhu H."/>
        </authorList>
    </citation>
    <scope>NUCLEOTIDE SEQUENCE [LARGE SCALE GENOMIC DNA]</scope>
    <source>
        <strain evidence="1 2">K2W22B-5</strain>
    </source>
</reference>
<proteinExistence type="predicted"/>
<accession>A0A418VY95</accession>
<dbReference type="Gene3D" id="3.40.50.150">
    <property type="entry name" value="Vaccinia Virus protein VP39"/>
    <property type="match status" value="1"/>
</dbReference>
<evidence type="ECO:0000313" key="1">
    <source>
        <dbReference type="EMBL" id="RJF82131.1"/>
    </source>
</evidence>
<evidence type="ECO:0000313" key="2">
    <source>
        <dbReference type="Proteomes" id="UP000283458"/>
    </source>
</evidence>
<dbReference type="InterPro" id="IPR029063">
    <property type="entry name" value="SAM-dependent_MTases_sf"/>
</dbReference>
<keyword evidence="2" id="KW-1185">Reference proteome</keyword>
<dbReference type="Proteomes" id="UP000283458">
    <property type="component" value="Unassembled WGS sequence"/>
</dbReference>
<keyword evidence="1" id="KW-0489">Methyltransferase</keyword>